<feature type="domain" description="DTW" evidence="5">
    <location>
        <begin position="1"/>
        <end position="156"/>
    </location>
</feature>
<keyword evidence="2" id="KW-0808">Transferase</keyword>
<evidence type="ECO:0000256" key="3">
    <source>
        <dbReference type="ARBA" id="ARBA00022691"/>
    </source>
</evidence>
<dbReference type="Proteomes" id="UP000218427">
    <property type="component" value="Unassembled WGS sequence"/>
</dbReference>
<proteinExistence type="predicted"/>
<dbReference type="Pfam" id="PF03942">
    <property type="entry name" value="DTW"/>
    <property type="match status" value="1"/>
</dbReference>
<keyword evidence="7" id="KW-1185">Reference proteome</keyword>
<gene>
    <name evidence="6" type="ORF">AWR36_007940</name>
</gene>
<dbReference type="InterPro" id="IPR005636">
    <property type="entry name" value="DTW"/>
</dbReference>
<organism evidence="6 7">
    <name type="scientific">Microbulbifer flavimaris</name>
    <dbReference type="NCBI Taxonomy" id="1781068"/>
    <lineage>
        <taxon>Bacteria</taxon>
        <taxon>Pseudomonadati</taxon>
        <taxon>Pseudomonadota</taxon>
        <taxon>Gammaproteobacteria</taxon>
        <taxon>Cellvibrionales</taxon>
        <taxon>Microbulbiferaceae</taxon>
        <taxon>Microbulbifer</taxon>
    </lineage>
</organism>
<evidence type="ECO:0000256" key="1">
    <source>
        <dbReference type="ARBA" id="ARBA00012386"/>
    </source>
</evidence>
<dbReference type="InterPro" id="IPR039262">
    <property type="entry name" value="DTWD2/TAPT"/>
</dbReference>
<keyword evidence="4" id="KW-0819">tRNA processing</keyword>
<evidence type="ECO:0000313" key="6">
    <source>
        <dbReference type="EMBL" id="PCO05920.1"/>
    </source>
</evidence>
<dbReference type="EC" id="2.5.1.25" evidence="1"/>
<name>A0ABX4I200_9GAMM</name>
<reference evidence="6" key="1">
    <citation type="submission" date="2017-08" db="EMBL/GenBank/DDBJ databases">
        <title>Microbulbifer marisrubri sp. nov., a halophilic alphaproteobacterium isolated from marine sediment of the Yellow Sea, China.</title>
        <authorList>
            <person name="Zhang G."/>
            <person name="Xiong Q."/>
        </authorList>
    </citation>
    <scope>NUCLEOTIDE SEQUENCE [LARGE SCALE GENOMIC DNA]</scope>
    <source>
        <strain evidence="6">WRN-8</strain>
    </source>
</reference>
<keyword evidence="3" id="KW-0949">S-adenosyl-L-methionine</keyword>
<dbReference type="PANTHER" id="PTHR21392">
    <property type="entry name" value="TRNA-URIDINE AMINOCARBOXYPROPYLTRANSFERASE 2"/>
    <property type="match status" value="1"/>
</dbReference>
<evidence type="ECO:0000259" key="5">
    <source>
        <dbReference type="SMART" id="SM01144"/>
    </source>
</evidence>
<accession>A0ABX4I200</accession>
<evidence type="ECO:0000313" key="7">
    <source>
        <dbReference type="Proteomes" id="UP000218427"/>
    </source>
</evidence>
<evidence type="ECO:0000256" key="2">
    <source>
        <dbReference type="ARBA" id="ARBA00022679"/>
    </source>
</evidence>
<evidence type="ECO:0000256" key="4">
    <source>
        <dbReference type="ARBA" id="ARBA00022694"/>
    </source>
</evidence>
<protein>
    <recommendedName>
        <fullName evidence="1">tRNA-uridine aminocarboxypropyltransferase</fullName>
        <ecNumber evidence="1">2.5.1.25</ecNumber>
    </recommendedName>
</protein>
<comment type="caution">
    <text evidence="6">The sequence shown here is derived from an EMBL/GenBank/DDBJ whole genome shotgun (WGS) entry which is preliminary data.</text>
</comment>
<sequence length="156" mass="17511">MSVKIYLLTHERELHRPTNTGSVAMAAAGMLVQRIVWERKNPALELQSLAAAGQVALVYPATESGQQTHHVDEFEHFILLDGTWQEARKMFNRTPYLQSAPQVSLKPQSVSTYLLRRNQRDGGLCTAECVVELLHAKGHVDLALALEARFSEFNSR</sequence>
<dbReference type="EMBL" id="LRFG02000002">
    <property type="protein sequence ID" value="PCO05920.1"/>
    <property type="molecule type" value="Genomic_DNA"/>
</dbReference>
<dbReference type="SMART" id="SM01144">
    <property type="entry name" value="DTW"/>
    <property type="match status" value="1"/>
</dbReference>
<dbReference type="PANTHER" id="PTHR21392:SF1">
    <property type="entry name" value="TRNA-URIDINE AMINOCARBOXYPROPYLTRANSFERASE"/>
    <property type="match status" value="1"/>
</dbReference>